<evidence type="ECO:0000256" key="1">
    <source>
        <dbReference type="SAM" id="MobiDB-lite"/>
    </source>
</evidence>
<dbReference type="Proteomes" id="UP001488805">
    <property type="component" value="Unassembled WGS sequence"/>
</dbReference>
<comment type="caution">
    <text evidence="2">The sequence shown here is derived from an EMBL/GenBank/DDBJ whole genome shotgun (WGS) entry which is preliminary data.</text>
</comment>
<feature type="region of interest" description="Disordered" evidence="1">
    <location>
        <begin position="1"/>
        <end position="34"/>
    </location>
</feature>
<evidence type="ECO:0000313" key="3">
    <source>
        <dbReference type="Proteomes" id="UP001488805"/>
    </source>
</evidence>
<evidence type="ECO:0000313" key="2">
    <source>
        <dbReference type="EMBL" id="KAK9531328.1"/>
    </source>
</evidence>
<reference evidence="2 3" key="1">
    <citation type="journal article" date="2024" name="Genome Biol. Evol.">
        <title>Chromosome-level genome assembly of the viviparous eelpout Zoarces viviparus.</title>
        <authorList>
            <person name="Fuhrmann N."/>
            <person name="Brasseur M.V."/>
            <person name="Bakowski C.E."/>
            <person name="Podsiadlowski L."/>
            <person name="Prost S."/>
            <person name="Krehenwinkel H."/>
            <person name="Mayer C."/>
        </authorList>
    </citation>
    <scope>NUCLEOTIDE SEQUENCE [LARGE SCALE GENOMIC DNA]</scope>
    <source>
        <strain evidence="2">NO-MEL_2022_Ind0_liver</strain>
    </source>
</reference>
<feature type="region of interest" description="Disordered" evidence="1">
    <location>
        <begin position="50"/>
        <end position="74"/>
    </location>
</feature>
<organism evidence="2 3">
    <name type="scientific">Zoarces viviparus</name>
    <name type="common">Viviparous eelpout</name>
    <name type="synonym">Blennius viviparus</name>
    <dbReference type="NCBI Taxonomy" id="48416"/>
    <lineage>
        <taxon>Eukaryota</taxon>
        <taxon>Metazoa</taxon>
        <taxon>Chordata</taxon>
        <taxon>Craniata</taxon>
        <taxon>Vertebrata</taxon>
        <taxon>Euteleostomi</taxon>
        <taxon>Actinopterygii</taxon>
        <taxon>Neopterygii</taxon>
        <taxon>Teleostei</taxon>
        <taxon>Neoteleostei</taxon>
        <taxon>Acanthomorphata</taxon>
        <taxon>Eupercaria</taxon>
        <taxon>Perciformes</taxon>
        <taxon>Cottioidei</taxon>
        <taxon>Zoarcales</taxon>
        <taxon>Zoarcidae</taxon>
        <taxon>Zoarcinae</taxon>
        <taxon>Zoarces</taxon>
    </lineage>
</organism>
<gene>
    <name evidence="2" type="ORF">VZT92_010760</name>
</gene>
<keyword evidence="3" id="KW-1185">Reference proteome</keyword>
<feature type="compositionally biased region" description="Polar residues" evidence="1">
    <location>
        <begin position="1"/>
        <end position="16"/>
    </location>
</feature>
<dbReference type="AlphaFoldDB" id="A0AAW1F964"/>
<proteinExistence type="predicted"/>
<sequence length="149" mass="17151">MSMGNQQCTKNKQNLHGHTESRDALPKSPRLQIPWKRRRRVEGLVYSGGFQHNLKTTPGTQRAPPKANRLTELTMTSSPTFGVWDFEEVWPMMCTPAAQRKRVTGKERVSSLERNRSRQELKPTWRVKLPDALSASFNQKRGLFSEGRM</sequence>
<name>A0AAW1F964_ZOAVI</name>
<dbReference type="EMBL" id="JBCEZU010000089">
    <property type="protein sequence ID" value="KAK9531328.1"/>
    <property type="molecule type" value="Genomic_DNA"/>
</dbReference>
<protein>
    <submittedName>
        <fullName evidence="2">Uncharacterized protein</fullName>
    </submittedName>
</protein>
<accession>A0AAW1F964</accession>